<organism evidence="2 3">
    <name type="scientific">Haematococcus lacustris</name>
    <name type="common">Green alga</name>
    <name type="synonym">Haematococcus pluvialis</name>
    <dbReference type="NCBI Taxonomy" id="44745"/>
    <lineage>
        <taxon>Eukaryota</taxon>
        <taxon>Viridiplantae</taxon>
        <taxon>Chlorophyta</taxon>
        <taxon>core chlorophytes</taxon>
        <taxon>Chlorophyceae</taxon>
        <taxon>CS clade</taxon>
        <taxon>Chlamydomonadales</taxon>
        <taxon>Haematococcaceae</taxon>
        <taxon>Haematococcus</taxon>
    </lineage>
</organism>
<evidence type="ECO:0000313" key="3">
    <source>
        <dbReference type="Proteomes" id="UP000485058"/>
    </source>
</evidence>
<accession>A0A699ZB24</accession>
<keyword evidence="3" id="KW-1185">Reference proteome</keyword>
<comment type="caution">
    <text evidence="2">The sequence shown here is derived from an EMBL/GenBank/DDBJ whole genome shotgun (WGS) entry which is preliminary data.</text>
</comment>
<protein>
    <submittedName>
        <fullName evidence="2">Uncharacterized protein</fullName>
    </submittedName>
</protein>
<dbReference type="EMBL" id="BLLF01000997">
    <property type="protein sequence ID" value="GFH16426.1"/>
    <property type="molecule type" value="Genomic_DNA"/>
</dbReference>
<feature type="compositionally biased region" description="Basic residues" evidence="1">
    <location>
        <begin position="1"/>
        <end position="10"/>
    </location>
</feature>
<dbReference type="Proteomes" id="UP000485058">
    <property type="component" value="Unassembled WGS sequence"/>
</dbReference>
<reference evidence="2 3" key="1">
    <citation type="submission" date="2020-02" db="EMBL/GenBank/DDBJ databases">
        <title>Draft genome sequence of Haematococcus lacustris strain NIES-144.</title>
        <authorList>
            <person name="Morimoto D."/>
            <person name="Nakagawa S."/>
            <person name="Yoshida T."/>
            <person name="Sawayama S."/>
        </authorList>
    </citation>
    <scope>NUCLEOTIDE SEQUENCE [LARGE SCALE GENOMIC DNA]</scope>
    <source>
        <strain evidence="2 3">NIES-144</strain>
    </source>
</reference>
<proteinExistence type="predicted"/>
<sequence length="36" mass="3826">MPPKRERKRPVSPAQSAAGAPVAVGSKIRSRGRGRL</sequence>
<feature type="non-terminal residue" evidence="2">
    <location>
        <position position="1"/>
    </location>
</feature>
<evidence type="ECO:0000313" key="2">
    <source>
        <dbReference type="EMBL" id="GFH16426.1"/>
    </source>
</evidence>
<evidence type="ECO:0000256" key="1">
    <source>
        <dbReference type="SAM" id="MobiDB-lite"/>
    </source>
</evidence>
<feature type="region of interest" description="Disordered" evidence="1">
    <location>
        <begin position="1"/>
        <end position="36"/>
    </location>
</feature>
<name>A0A699ZB24_HAELA</name>
<dbReference type="AlphaFoldDB" id="A0A699ZB24"/>
<gene>
    <name evidence="2" type="ORF">HaLaN_12844</name>
</gene>